<keyword evidence="2" id="KW-1003">Cell membrane</keyword>
<evidence type="ECO:0000259" key="10">
    <source>
        <dbReference type="PROSITE" id="PS50262"/>
    </source>
</evidence>
<organism evidence="11 12">
    <name type="scientific">Sinocyclocheilus rhinocerous</name>
    <dbReference type="NCBI Taxonomy" id="307959"/>
    <lineage>
        <taxon>Eukaryota</taxon>
        <taxon>Metazoa</taxon>
        <taxon>Chordata</taxon>
        <taxon>Craniata</taxon>
        <taxon>Vertebrata</taxon>
        <taxon>Euteleostomi</taxon>
        <taxon>Actinopterygii</taxon>
        <taxon>Neopterygii</taxon>
        <taxon>Teleostei</taxon>
        <taxon>Ostariophysi</taxon>
        <taxon>Cypriniformes</taxon>
        <taxon>Cyprinidae</taxon>
        <taxon>Cyprininae</taxon>
        <taxon>Sinocyclocheilus</taxon>
    </lineage>
</organism>
<dbReference type="AlphaFoldDB" id="A0A673N0V7"/>
<evidence type="ECO:0000256" key="8">
    <source>
        <dbReference type="ARBA" id="ARBA00023224"/>
    </source>
</evidence>
<evidence type="ECO:0000256" key="9">
    <source>
        <dbReference type="SAM" id="Phobius"/>
    </source>
</evidence>
<feature type="transmembrane region" description="Helical" evidence="9">
    <location>
        <begin position="223"/>
        <end position="241"/>
    </location>
</feature>
<dbReference type="Gene3D" id="1.20.1070.10">
    <property type="entry name" value="Rhodopsin 7-helix transmembrane proteins"/>
    <property type="match status" value="2"/>
</dbReference>
<feature type="domain" description="G-protein coupled receptors family 1 profile" evidence="10">
    <location>
        <begin position="45"/>
        <end position="86"/>
    </location>
</feature>
<feature type="transmembrane region" description="Helical" evidence="9">
    <location>
        <begin position="179"/>
        <end position="203"/>
    </location>
</feature>
<feature type="transmembrane region" description="Helical" evidence="9">
    <location>
        <begin position="134"/>
        <end position="167"/>
    </location>
</feature>
<dbReference type="InterPro" id="IPR000276">
    <property type="entry name" value="GPCR_Rhodpsn"/>
</dbReference>
<feature type="transmembrane region" description="Helical" evidence="9">
    <location>
        <begin position="29"/>
        <end position="56"/>
    </location>
</feature>
<reference evidence="11" key="2">
    <citation type="submission" date="2025-09" db="UniProtKB">
        <authorList>
            <consortium name="Ensembl"/>
        </authorList>
    </citation>
    <scope>IDENTIFICATION</scope>
</reference>
<evidence type="ECO:0000256" key="5">
    <source>
        <dbReference type="ARBA" id="ARBA00023040"/>
    </source>
</evidence>
<keyword evidence="5" id="KW-0297">G-protein coupled receptor</keyword>
<evidence type="ECO:0000256" key="7">
    <source>
        <dbReference type="ARBA" id="ARBA00023170"/>
    </source>
</evidence>
<sequence length="295" mass="33836">MVCHDNETVSFFYNLSKKSISDTWRPKDVVVVSLGLLVCAFVIFANILVMLAIFINRRFHYPIYYLLGNLAAADLFSGISYLYLMFHTGPWTSKLSIHQWFVRQVRPLELWVFGGETLTGFVIHSKISKSEHLIFIILILILLICILISCHFVLKTVFILVFCLFSIPRHLYSCADVPRVHLLAVCFCRCPAGCFVVCWTPGLVLLLLDGSCESCDVLTYEKFFLVLAECNSFMNPIIYSYRDKDMRDTFKRILCFPCLGSQQKGEHSGVRFNTLEQEVLSESDGTQEKVRNCEM</sequence>
<feature type="transmembrane region" description="Helical" evidence="9">
    <location>
        <begin position="63"/>
        <end position="86"/>
    </location>
</feature>
<keyword evidence="3 9" id="KW-0812">Transmembrane</keyword>
<dbReference type="PANTHER" id="PTHR22750">
    <property type="entry name" value="G-PROTEIN COUPLED RECEPTOR"/>
    <property type="match status" value="1"/>
</dbReference>
<evidence type="ECO:0000256" key="1">
    <source>
        <dbReference type="ARBA" id="ARBA00004651"/>
    </source>
</evidence>
<evidence type="ECO:0000256" key="4">
    <source>
        <dbReference type="ARBA" id="ARBA00022989"/>
    </source>
</evidence>
<accession>A0A673N0V7</accession>
<feature type="domain" description="G-protein coupled receptors family 1 profile" evidence="10">
    <location>
        <begin position="195"/>
        <end position="239"/>
    </location>
</feature>
<dbReference type="Proteomes" id="UP000472270">
    <property type="component" value="Unassembled WGS sequence"/>
</dbReference>
<dbReference type="InterPro" id="IPR017452">
    <property type="entry name" value="GPCR_Rhodpsn_7TM"/>
</dbReference>
<name>A0A673N0V7_9TELE</name>
<keyword evidence="12" id="KW-1185">Reference proteome</keyword>
<proteinExistence type="predicted"/>
<comment type="subcellular location">
    <subcellularLocation>
        <location evidence="1">Cell membrane</location>
        <topology evidence="1">Multi-pass membrane protein</topology>
    </subcellularLocation>
</comment>
<keyword evidence="6 9" id="KW-0472">Membrane</keyword>
<dbReference type="GO" id="GO:0004930">
    <property type="term" value="F:G protein-coupled receptor activity"/>
    <property type="evidence" value="ECO:0007669"/>
    <property type="project" value="UniProtKB-KW"/>
</dbReference>
<evidence type="ECO:0000313" key="11">
    <source>
        <dbReference type="Ensembl" id="ENSSRHP00000096382.1"/>
    </source>
</evidence>
<protein>
    <submittedName>
        <fullName evidence="11">Lysophosphatidic acid receptor 2b</fullName>
    </submittedName>
</protein>
<keyword evidence="8" id="KW-0807">Transducer</keyword>
<dbReference type="PROSITE" id="PS50262">
    <property type="entry name" value="G_PROTEIN_RECEP_F1_2"/>
    <property type="match status" value="2"/>
</dbReference>
<dbReference type="SUPFAM" id="SSF81321">
    <property type="entry name" value="Family A G protein-coupled receptor-like"/>
    <property type="match status" value="1"/>
</dbReference>
<dbReference type="PRINTS" id="PR00237">
    <property type="entry name" value="GPCRRHODOPSN"/>
</dbReference>
<evidence type="ECO:0000256" key="2">
    <source>
        <dbReference type="ARBA" id="ARBA00022475"/>
    </source>
</evidence>
<dbReference type="GO" id="GO:0005886">
    <property type="term" value="C:plasma membrane"/>
    <property type="evidence" value="ECO:0007669"/>
    <property type="project" value="UniProtKB-SubCell"/>
</dbReference>
<dbReference type="Ensembl" id="ENSSRHT00000098997.1">
    <property type="protein sequence ID" value="ENSSRHP00000096382.1"/>
    <property type="gene ID" value="ENSSRHG00000047340.1"/>
</dbReference>
<keyword evidence="4 9" id="KW-1133">Transmembrane helix</keyword>
<evidence type="ECO:0000256" key="6">
    <source>
        <dbReference type="ARBA" id="ARBA00023136"/>
    </source>
</evidence>
<evidence type="ECO:0000256" key="3">
    <source>
        <dbReference type="ARBA" id="ARBA00022692"/>
    </source>
</evidence>
<keyword evidence="7" id="KW-0675">Receptor</keyword>
<evidence type="ECO:0000313" key="12">
    <source>
        <dbReference type="Proteomes" id="UP000472270"/>
    </source>
</evidence>
<reference evidence="11" key="1">
    <citation type="submission" date="2025-08" db="UniProtKB">
        <authorList>
            <consortium name="Ensembl"/>
        </authorList>
    </citation>
    <scope>IDENTIFICATION</scope>
</reference>